<organism evidence="4 5">
    <name type="scientific">Niallia taxi</name>
    <dbReference type="NCBI Taxonomy" id="2499688"/>
    <lineage>
        <taxon>Bacteria</taxon>
        <taxon>Bacillati</taxon>
        <taxon>Bacillota</taxon>
        <taxon>Bacilli</taxon>
        <taxon>Bacillales</taxon>
        <taxon>Bacillaceae</taxon>
        <taxon>Niallia</taxon>
    </lineage>
</organism>
<reference evidence="4 5" key="1">
    <citation type="submission" date="2019-01" db="EMBL/GenBank/DDBJ databases">
        <title>Bacillus sp. M5HDSG1-1, whole genome shotgun sequence.</title>
        <authorList>
            <person name="Tuo L."/>
        </authorList>
    </citation>
    <scope>NUCLEOTIDE SEQUENCE [LARGE SCALE GENOMIC DNA]</scope>
    <source>
        <strain evidence="4 5">M5HDSG1-1</strain>
    </source>
</reference>
<gene>
    <name evidence="4" type="ORF">EM808_18375</name>
</gene>
<dbReference type="AlphaFoldDB" id="A0A437K881"/>
<dbReference type="GO" id="GO:0016020">
    <property type="term" value="C:membrane"/>
    <property type="evidence" value="ECO:0007669"/>
    <property type="project" value="TreeGrafter"/>
</dbReference>
<feature type="domain" description="NodB homology" evidence="3">
    <location>
        <begin position="20"/>
        <end position="202"/>
    </location>
</feature>
<dbReference type="Proteomes" id="UP000288024">
    <property type="component" value="Unassembled WGS sequence"/>
</dbReference>
<dbReference type="GO" id="GO:0046872">
    <property type="term" value="F:metal ion binding"/>
    <property type="evidence" value="ECO:0007669"/>
    <property type="project" value="UniProtKB-KW"/>
</dbReference>
<dbReference type="GO" id="GO:0005975">
    <property type="term" value="P:carbohydrate metabolic process"/>
    <property type="evidence" value="ECO:0007669"/>
    <property type="project" value="InterPro"/>
</dbReference>
<dbReference type="SUPFAM" id="SSF88713">
    <property type="entry name" value="Glycoside hydrolase/deacetylase"/>
    <property type="match status" value="1"/>
</dbReference>
<accession>A0A437K881</accession>
<dbReference type="InterPro" id="IPR050248">
    <property type="entry name" value="Polysacc_deacetylase_ArnD"/>
</dbReference>
<keyword evidence="2" id="KW-0378">Hydrolase</keyword>
<sequence length="216" mass="25095">MNKNTYCKRKGIILRNDSKRFIALTFDDGPSPYTLEILKILKTLQVKATFFILGESLDKYPGILQAIVEDGHSVANHTMNHPDITQISRDVLLEEIHTLNTELKKSAVQDIRFFRPPYGAINEETYQILHELGIIPVLWDIDTNDWDLSQEDQIEDRVMDGIRGEKEYKIILMHDGGGPRERTVQALPRVIEKLKQKGYQFLTMPEYFYHVYNIKS</sequence>
<keyword evidence="1" id="KW-0479">Metal-binding</keyword>
<dbReference type="Pfam" id="PF01522">
    <property type="entry name" value="Polysacc_deac_1"/>
    <property type="match status" value="1"/>
</dbReference>
<dbReference type="InterPro" id="IPR011330">
    <property type="entry name" value="Glyco_hydro/deAcase_b/a-brl"/>
</dbReference>
<protein>
    <submittedName>
        <fullName evidence="4">Polysaccharide deacetylase family protein</fullName>
    </submittedName>
</protein>
<dbReference type="GO" id="GO:0016810">
    <property type="term" value="F:hydrolase activity, acting on carbon-nitrogen (but not peptide) bonds"/>
    <property type="evidence" value="ECO:0007669"/>
    <property type="project" value="InterPro"/>
</dbReference>
<name>A0A437K881_9BACI</name>
<dbReference type="InterPro" id="IPR002509">
    <property type="entry name" value="NODB_dom"/>
</dbReference>
<keyword evidence="5" id="KW-1185">Reference proteome</keyword>
<evidence type="ECO:0000313" key="5">
    <source>
        <dbReference type="Proteomes" id="UP000288024"/>
    </source>
</evidence>
<dbReference type="PANTHER" id="PTHR10587:SF133">
    <property type="entry name" value="CHITIN DEACETYLASE 1-RELATED"/>
    <property type="match status" value="1"/>
</dbReference>
<evidence type="ECO:0000256" key="2">
    <source>
        <dbReference type="ARBA" id="ARBA00022801"/>
    </source>
</evidence>
<dbReference type="Gene3D" id="3.20.20.370">
    <property type="entry name" value="Glycoside hydrolase/deacetylase"/>
    <property type="match status" value="1"/>
</dbReference>
<dbReference type="CDD" id="cd10917">
    <property type="entry name" value="CE4_NodB_like_6s_7s"/>
    <property type="match status" value="1"/>
</dbReference>
<dbReference type="PANTHER" id="PTHR10587">
    <property type="entry name" value="GLYCOSYL TRANSFERASE-RELATED"/>
    <property type="match status" value="1"/>
</dbReference>
<proteinExistence type="predicted"/>
<comment type="caution">
    <text evidence="4">The sequence shown here is derived from an EMBL/GenBank/DDBJ whole genome shotgun (WGS) entry which is preliminary data.</text>
</comment>
<evidence type="ECO:0000259" key="3">
    <source>
        <dbReference type="PROSITE" id="PS51677"/>
    </source>
</evidence>
<evidence type="ECO:0000313" key="4">
    <source>
        <dbReference type="EMBL" id="RVT59885.1"/>
    </source>
</evidence>
<dbReference type="PROSITE" id="PS51677">
    <property type="entry name" value="NODB"/>
    <property type="match status" value="1"/>
</dbReference>
<evidence type="ECO:0000256" key="1">
    <source>
        <dbReference type="ARBA" id="ARBA00022723"/>
    </source>
</evidence>
<dbReference type="EMBL" id="RZTZ01000008">
    <property type="protein sequence ID" value="RVT59885.1"/>
    <property type="molecule type" value="Genomic_DNA"/>
</dbReference>